<reference evidence="5" key="1">
    <citation type="submission" date="2019-08" db="EMBL/GenBank/DDBJ databases">
        <title>The improved chromosome-level genome for the pearl oyster Pinctada fucata martensii using PacBio sequencing and Hi-C.</title>
        <authorList>
            <person name="Zheng Z."/>
        </authorList>
    </citation>
    <scope>NUCLEOTIDE SEQUENCE</scope>
    <source>
        <strain evidence="5">ZZ-2019</strain>
        <tissue evidence="5">Adductor muscle</tissue>
    </source>
</reference>
<protein>
    <recommendedName>
        <fullName evidence="4">CCHC-type domain-containing protein</fullName>
    </recommendedName>
</protein>
<accession>A0AA88XMI4</accession>
<evidence type="ECO:0000313" key="6">
    <source>
        <dbReference type="Proteomes" id="UP001186944"/>
    </source>
</evidence>
<proteinExistence type="predicted"/>
<dbReference type="InterPro" id="IPR036875">
    <property type="entry name" value="Znf_CCHC_sf"/>
</dbReference>
<dbReference type="AlphaFoldDB" id="A0AA88XMI4"/>
<evidence type="ECO:0000256" key="1">
    <source>
        <dbReference type="PROSITE-ProRule" id="PRU00047"/>
    </source>
</evidence>
<evidence type="ECO:0000259" key="4">
    <source>
        <dbReference type="PROSITE" id="PS50158"/>
    </source>
</evidence>
<keyword evidence="2" id="KW-0175">Coiled coil</keyword>
<dbReference type="GO" id="GO:0003676">
    <property type="term" value="F:nucleic acid binding"/>
    <property type="evidence" value="ECO:0007669"/>
    <property type="project" value="InterPro"/>
</dbReference>
<keyword evidence="1" id="KW-0479">Metal-binding</keyword>
<dbReference type="SUPFAM" id="SSF57756">
    <property type="entry name" value="Retrovirus zinc finger-like domains"/>
    <property type="match status" value="1"/>
</dbReference>
<dbReference type="EMBL" id="VSWD01000011">
    <property type="protein sequence ID" value="KAK3088147.1"/>
    <property type="molecule type" value="Genomic_DNA"/>
</dbReference>
<feature type="coiled-coil region" evidence="2">
    <location>
        <begin position="158"/>
        <end position="248"/>
    </location>
</feature>
<feature type="compositionally biased region" description="Basic residues" evidence="3">
    <location>
        <begin position="321"/>
        <end position="333"/>
    </location>
</feature>
<dbReference type="GO" id="GO:0008270">
    <property type="term" value="F:zinc ion binding"/>
    <property type="evidence" value="ECO:0007669"/>
    <property type="project" value="UniProtKB-KW"/>
</dbReference>
<keyword evidence="1" id="KW-0862">Zinc</keyword>
<keyword evidence="1" id="KW-0863">Zinc-finger</keyword>
<dbReference type="SMART" id="SM00343">
    <property type="entry name" value="ZnF_C2HC"/>
    <property type="match status" value="2"/>
</dbReference>
<dbReference type="PROSITE" id="PS50158">
    <property type="entry name" value="ZF_CCHC"/>
    <property type="match status" value="1"/>
</dbReference>
<keyword evidence="6" id="KW-1185">Reference proteome</keyword>
<dbReference type="Gene3D" id="4.10.60.10">
    <property type="entry name" value="Zinc finger, CCHC-type"/>
    <property type="match status" value="1"/>
</dbReference>
<comment type="caution">
    <text evidence="5">The sequence shown here is derived from an EMBL/GenBank/DDBJ whole genome shotgun (WGS) entry which is preliminary data.</text>
</comment>
<feature type="domain" description="CCHC-type" evidence="4">
    <location>
        <begin position="34"/>
        <end position="49"/>
    </location>
</feature>
<dbReference type="Proteomes" id="UP001186944">
    <property type="component" value="Unassembled WGS sequence"/>
</dbReference>
<sequence length="333" mass="39060">MDANRFRSYYVQRPCDRCGYGHFNSVCPANNKVCFICHKIGHFAKTCTQKAKSSKKVQRDKQRIQTFYQNVLLRKEFPFANISNAVLAQCMDLRSTLRAELKSVKCKMMKIKESYVREEQTLSENVKDIKTKNCILEQTVRDLQNQLCLREESNKVKEQNLSTEVKNLNKKNSKLNAENSKLKETVRGIQNKMNVSSVQKDAVSALKDKIQALEKERDMHKQCCEAFIKNSNKEFLEFEKRNQELKQMLATEMAQREKFKLLHEKDQQLICDLNNEIDELMQCNMPYHPMQHVQQPRTIPFHQPNAPSQHVPLPYVNAQSKRGRRRSRRGNFL</sequence>
<dbReference type="InterPro" id="IPR001878">
    <property type="entry name" value="Znf_CCHC"/>
</dbReference>
<organism evidence="5 6">
    <name type="scientific">Pinctada imbricata</name>
    <name type="common">Atlantic pearl-oyster</name>
    <name type="synonym">Pinctada martensii</name>
    <dbReference type="NCBI Taxonomy" id="66713"/>
    <lineage>
        <taxon>Eukaryota</taxon>
        <taxon>Metazoa</taxon>
        <taxon>Spiralia</taxon>
        <taxon>Lophotrochozoa</taxon>
        <taxon>Mollusca</taxon>
        <taxon>Bivalvia</taxon>
        <taxon>Autobranchia</taxon>
        <taxon>Pteriomorphia</taxon>
        <taxon>Pterioida</taxon>
        <taxon>Pterioidea</taxon>
        <taxon>Pteriidae</taxon>
        <taxon>Pinctada</taxon>
    </lineage>
</organism>
<feature type="region of interest" description="Disordered" evidence="3">
    <location>
        <begin position="302"/>
        <end position="333"/>
    </location>
</feature>
<evidence type="ECO:0000256" key="3">
    <source>
        <dbReference type="SAM" id="MobiDB-lite"/>
    </source>
</evidence>
<gene>
    <name evidence="5" type="ORF">FSP39_015369</name>
</gene>
<name>A0AA88XMI4_PINIB</name>
<evidence type="ECO:0000313" key="5">
    <source>
        <dbReference type="EMBL" id="KAK3088147.1"/>
    </source>
</evidence>
<evidence type="ECO:0000256" key="2">
    <source>
        <dbReference type="SAM" id="Coils"/>
    </source>
</evidence>